<gene>
    <name evidence="7" type="ORF">GCM10023156_44620</name>
</gene>
<comment type="caution">
    <text evidence="7">The sequence shown here is derived from an EMBL/GenBank/DDBJ whole genome shotgun (WGS) entry which is preliminary data.</text>
</comment>
<feature type="transmembrane region" description="Helical" evidence="6">
    <location>
        <begin position="409"/>
        <end position="434"/>
    </location>
</feature>
<keyword evidence="8" id="KW-1185">Reference proteome</keyword>
<evidence type="ECO:0000256" key="6">
    <source>
        <dbReference type="SAM" id="Phobius"/>
    </source>
</evidence>
<evidence type="ECO:0000256" key="3">
    <source>
        <dbReference type="ARBA" id="ARBA00022692"/>
    </source>
</evidence>
<dbReference type="Proteomes" id="UP001500840">
    <property type="component" value="Unassembled WGS sequence"/>
</dbReference>
<feature type="transmembrane region" description="Helical" evidence="6">
    <location>
        <begin position="286"/>
        <end position="303"/>
    </location>
</feature>
<feature type="transmembrane region" description="Helical" evidence="6">
    <location>
        <begin position="206"/>
        <end position="228"/>
    </location>
</feature>
<evidence type="ECO:0000256" key="5">
    <source>
        <dbReference type="ARBA" id="ARBA00023136"/>
    </source>
</evidence>
<feature type="transmembrane region" description="Helical" evidence="6">
    <location>
        <begin position="53"/>
        <end position="72"/>
    </location>
</feature>
<reference evidence="8" key="1">
    <citation type="journal article" date="2019" name="Int. J. Syst. Evol. Microbiol.">
        <title>The Global Catalogue of Microorganisms (GCM) 10K type strain sequencing project: providing services to taxonomists for standard genome sequencing and annotation.</title>
        <authorList>
            <consortium name="The Broad Institute Genomics Platform"/>
            <consortium name="The Broad Institute Genome Sequencing Center for Infectious Disease"/>
            <person name="Wu L."/>
            <person name="Ma J."/>
        </authorList>
    </citation>
    <scope>NUCLEOTIDE SEQUENCE [LARGE SCALE GENOMIC DNA]</scope>
    <source>
        <strain evidence="8">JCM 17759</strain>
    </source>
</reference>
<evidence type="ECO:0000256" key="1">
    <source>
        <dbReference type="ARBA" id="ARBA00004141"/>
    </source>
</evidence>
<name>A0ABP8N7C0_9BACT</name>
<feature type="transmembrane region" description="Helical" evidence="6">
    <location>
        <begin position="332"/>
        <end position="350"/>
    </location>
</feature>
<dbReference type="PANTHER" id="PTHR10283:SF82">
    <property type="entry name" value="SOLUTE CARRIER FAMILY 13 MEMBER 2"/>
    <property type="match status" value="1"/>
</dbReference>
<feature type="transmembrane region" description="Helical" evidence="6">
    <location>
        <begin position="123"/>
        <end position="155"/>
    </location>
</feature>
<feature type="transmembrane region" description="Helical" evidence="6">
    <location>
        <begin position="84"/>
        <end position="103"/>
    </location>
</feature>
<dbReference type="CDD" id="cd01115">
    <property type="entry name" value="SLC13_permease"/>
    <property type="match status" value="1"/>
</dbReference>
<dbReference type="RefSeq" id="WP_345325617.1">
    <property type="nucleotide sequence ID" value="NZ_BAABGA010000054.1"/>
</dbReference>
<evidence type="ECO:0000256" key="2">
    <source>
        <dbReference type="ARBA" id="ARBA00022448"/>
    </source>
</evidence>
<keyword evidence="2" id="KW-0813">Transport</keyword>
<dbReference type="EMBL" id="BAABGA010000054">
    <property type="protein sequence ID" value="GAA4461650.1"/>
    <property type="molecule type" value="Genomic_DNA"/>
</dbReference>
<organism evidence="7 8">
    <name type="scientific">Novipirellula rosea</name>
    <dbReference type="NCBI Taxonomy" id="1031540"/>
    <lineage>
        <taxon>Bacteria</taxon>
        <taxon>Pseudomonadati</taxon>
        <taxon>Planctomycetota</taxon>
        <taxon>Planctomycetia</taxon>
        <taxon>Pirellulales</taxon>
        <taxon>Pirellulaceae</taxon>
        <taxon>Novipirellula</taxon>
    </lineage>
</organism>
<keyword evidence="5 6" id="KW-0472">Membrane</keyword>
<keyword evidence="3 6" id="KW-0812">Transmembrane</keyword>
<protein>
    <submittedName>
        <fullName evidence="7">SLC13 family permease</fullName>
    </submittedName>
</protein>
<dbReference type="InterPro" id="IPR031312">
    <property type="entry name" value="Na/sul_symport_CS"/>
</dbReference>
<feature type="transmembrane region" description="Helical" evidence="6">
    <location>
        <begin position="370"/>
        <end position="388"/>
    </location>
</feature>
<accession>A0ABP8N7C0</accession>
<evidence type="ECO:0000256" key="4">
    <source>
        <dbReference type="ARBA" id="ARBA00022989"/>
    </source>
</evidence>
<feature type="transmembrane region" description="Helical" evidence="6">
    <location>
        <begin position="454"/>
        <end position="474"/>
    </location>
</feature>
<keyword evidence="4 6" id="KW-1133">Transmembrane helix</keyword>
<evidence type="ECO:0000313" key="8">
    <source>
        <dbReference type="Proteomes" id="UP001500840"/>
    </source>
</evidence>
<feature type="transmembrane region" description="Helical" evidence="6">
    <location>
        <begin position="167"/>
        <end position="186"/>
    </location>
</feature>
<comment type="subcellular location">
    <subcellularLocation>
        <location evidence="1">Membrane</location>
        <topology evidence="1">Multi-pass membrane protein</topology>
    </subcellularLocation>
</comment>
<evidence type="ECO:0000313" key="7">
    <source>
        <dbReference type="EMBL" id="GAA4461650.1"/>
    </source>
</evidence>
<dbReference type="Pfam" id="PF00939">
    <property type="entry name" value="Na_sulph_symp"/>
    <property type="match status" value="1"/>
</dbReference>
<dbReference type="PROSITE" id="PS01271">
    <property type="entry name" value="NA_SULFATE"/>
    <property type="match status" value="1"/>
</dbReference>
<proteinExistence type="predicted"/>
<dbReference type="PANTHER" id="PTHR10283">
    <property type="entry name" value="SOLUTE CARRIER FAMILY 13 MEMBER"/>
    <property type="match status" value="1"/>
</dbReference>
<feature type="transmembrane region" description="Helical" evidence="6">
    <location>
        <begin position="249"/>
        <end position="266"/>
    </location>
</feature>
<dbReference type="InterPro" id="IPR001898">
    <property type="entry name" value="SLC13A/DASS"/>
</dbReference>
<sequence length="497" mass="52517">MLHFRALCTAAGIAVGFLVYGLCVTTFGLSHPAAVTAAVTSLCGVWWCTEAVPIPVTSLVPFVVFPFAGVLDHRLLAEAYGDKFVLLFMAGFMISRAAEHSQTHLRVSHGLMKLLGTSSQRRIVLGFLAATAFSSMWISNTATALIMLPVAIAVLHEQKDSRLHVPLLLAVAYGSSIGGIATIIGTPPNGVFVSIYEQQNERTVDFFSWLKVGVPVAAIMIVVTGVLLTRGLSRSCSMQLQDLGRWTSAQRRVLGVLSLTAFLWITRSAPYGGWSALFNVPMAHDATVGLAAVIVLFLIPSGTTTGHQSKNGKTAERVEADRLLDWQTARDIPWGILILFGGGLAIAKAAEVTGLSVIIGSQFSHLSGLHPLLLIAVICLTVTFLTEVTSNTATTTLLMPILGAAAEGAGYNAAFLMVPAALSASCAFMLPVATPPNAIVFGSEQLTVRDMAKAGFALNLIGVIVISVVCYFVVDSQHGIGHAVAAPAIEIEPTPTR</sequence>